<proteinExistence type="predicted"/>
<feature type="transmembrane region" description="Helical" evidence="1">
    <location>
        <begin position="12"/>
        <end position="31"/>
    </location>
</feature>
<comment type="caution">
    <text evidence="2">The sequence shown here is derived from an EMBL/GenBank/DDBJ whole genome shotgun (WGS) entry which is preliminary data.</text>
</comment>
<accession>A0ABU0H1M3</accession>
<dbReference type="Pfam" id="PF11003">
    <property type="entry name" value="DUF2842"/>
    <property type="match status" value="1"/>
</dbReference>
<evidence type="ECO:0000313" key="2">
    <source>
        <dbReference type="EMBL" id="MDQ0436207.1"/>
    </source>
</evidence>
<gene>
    <name evidence="2" type="ORF">QO014_000577</name>
</gene>
<evidence type="ECO:0000313" key="3">
    <source>
        <dbReference type="Proteomes" id="UP001241603"/>
    </source>
</evidence>
<evidence type="ECO:0000256" key="1">
    <source>
        <dbReference type="SAM" id="Phobius"/>
    </source>
</evidence>
<keyword evidence="1" id="KW-1133">Transmembrane helix</keyword>
<keyword evidence="3" id="KW-1185">Reference proteome</keyword>
<keyword evidence="1" id="KW-0472">Membrane</keyword>
<name>A0ABU0H1M3_9HYPH</name>
<dbReference type="EMBL" id="JAUSVO010000001">
    <property type="protein sequence ID" value="MDQ0436207.1"/>
    <property type="molecule type" value="Genomic_DNA"/>
</dbReference>
<sequence length="71" mass="7606">MPERLRKFIGMVALVVLVVVYALVAMTIAAAKLPGTPGYVQALFYVIGGLLWIVPAGAIIAWMQKPPAPRS</sequence>
<organism evidence="2 3">
    <name type="scientific">Kaistia dalseonensis</name>
    <dbReference type="NCBI Taxonomy" id="410840"/>
    <lineage>
        <taxon>Bacteria</taxon>
        <taxon>Pseudomonadati</taxon>
        <taxon>Pseudomonadota</taxon>
        <taxon>Alphaproteobacteria</taxon>
        <taxon>Hyphomicrobiales</taxon>
        <taxon>Kaistiaceae</taxon>
        <taxon>Kaistia</taxon>
    </lineage>
</organism>
<dbReference type="InterPro" id="IPR021265">
    <property type="entry name" value="DUF2842"/>
</dbReference>
<protein>
    <submittedName>
        <fullName evidence="2">ABC-type transporter Mla subunit MlaD</fullName>
    </submittedName>
</protein>
<keyword evidence="1" id="KW-0812">Transmembrane</keyword>
<dbReference type="Proteomes" id="UP001241603">
    <property type="component" value="Unassembled WGS sequence"/>
</dbReference>
<dbReference type="RefSeq" id="WP_266347137.1">
    <property type="nucleotide sequence ID" value="NZ_JAPKNG010000001.1"/>
</dbReference>
<reference evidence="2 3" key="1">
    <citation type="submission" date="2023-07" db="EMBL/GenBank/DDBJ databases">
        <title>Genomic Encyclopedia of Type Strains, Phase IV (KMG-IV): sequencing the most valuable type-strain genomes for metagenomic binning, comparative biology and taxonomic classification.</title>
        <authorList>
            <person name="Goeker M."/>
        </authorList>
    </citation>
    <scope>NUCLEOTIDE SEQUENCE [LARGE SCALE GENOMIC DNA]</scope>
    <source>
        <strain evidence="2 3">B6-8</strain>
    </source>
</reference>
<feature type="transmembrane region" description="Helical" evidence="1">
    <location>
        <begin position="43"/>
        <end position="63"/>
    </location>
</feature>